<evidence type="ECO:0000313" key="3">
    <source>
        <dbReference type="Proteomes" id="UP000253324"/>
    </source>
</evidence>
<keyword evidence="1" id="KW-1133">Transmembrane helix</keyword>
<evidence type="ECO:0000256" key="1">
    <source>
        <dbReference type="SAM" id="Phobius"/>
    </source>
</evidence>
<evidence type="ECO:0000313" key="2">
    <source>
        <dbReference type="EMBL" id="RCW80066.1"/>
    </source>
</evidence>
<proteinExistence type="predicted"/>
<name>A0A368YL74_9HYPH</name>
<feature type="transmembrane region" description="Helical" evidence="1">
    <location>
        <begin position="143"/>
        <end position="164"/>
    </location>
</feature>
<keyword evidence="1" id="KW-0472">Membrane</keyword>
<comment type="caution">
    <text evidence="2">The sequence shown here is derived from an EMBL/GenBank/DDBJ whole genome shotgun (WGS) entry which is preliminary data.</text>
</comment>
<dbReference type="OrthoDB" id="5190099at2"/>
<organism evidence="2 3">
    <name type="scientific">Phyllobacterium bourgognense</name>
    <dbReference type="NCBI Taxonomy" id="314236"/>
    <lineage>
        <taxon>Bacteria</taxon>
        <taxon>Pseudomonadati</taxon>
        <taxon>Pseudomonadota</taxon>
        <taxon>Alphaproteobacteria</taxon>
        <taxon>Hyphomicrobiales</taxon>
        <taxon>Phyllobacteriaceae</taxon>
        <taxon>Phyllobacterium</taxon>
    </lineage>
</organism>
<sequence>MNTNLSRAEDQAFGQEHKGFPVLGGILLGLGLGGFFDGIVLHQILQWHHMATSAGYPADSVENLEFNTMLDGFFHAGTYVFTASGLVVLWNTARKRHCQWSAVVLLATMLIGFGLFNLIEGVVGHHLLGLHHVNETVRHELWVYWDIGFLVWGAGMLLTGLALLRRGRAPQFKQPPQS</sequence>
<dbReference type="RefSeq" id="WP_114431820.1">
    <property type="nucleotide sequence ID" value="NZ_QPJM01000015.1"/>
</dbReference>
<accession>A0A368YL74</accession>
<dbReference type="Pfam" id="PF10002">
    <property type="entry name" value="DUF2243"/>
    <property type="match status" value="1"/>
</dbReference>
<protein>
    <submittedName>
        <fullName evidence="2">Putative membrane protein</fullName>
    </submittedName>
</protein>
<keyword evidence="3" id="KW-1185">Reference proteome</keyword>
<dbReference type="Proteomes" id="UP000253324">
    <property type="component" value="Unassembled WGS sequence"/>
</dbReference>
<feature type="transmembrane region" description="Helical" evidence="1">
    <location>
        <begin position="72"/>
        <end position="90"/>
    </location>
</feature>
<dbReference type="InterPro" id="IPR018719">
    <property type="entry name" value="DUF2243_membrane"/>
</dbReference>
<reference evidence="2 3" key="1">
    <citation type="submission" date="2018-07" db="EMBL/GenBank/DDBJ databases">
        <title>Genomic Encyclopedia of Type Strains, Phase III (KMG-III): the genomes of soil and plant-associated and newly described type strains.</title>
        <authorList>
            <person name="Whitman W."/>
        </authorList>
    </citation>
    <scope>NUCLEOTIDE SEQUENCE [LARGE SCALE GENOMIC DNA]</scope>
    <source>
        <strain evidence="2 3">31-25a</strain>
    </source>
</reference>
<feature type="transmembrane region" description="Helical" evidence="1">
    <location>
        <begin position="20"/>
        <end position="45"/>
    </location>
</feature>
<feature type="transmembrane region" description="Helical" evidence="1">
    <location>
        <begin position="102"/>
        <end position="123"/>
    </location>
</feature>
<keyword evidence="1" id="KW-0812">Transmembrane</keyword>
<dbReference type="AlphaFoldDB" id="A0A368YL74"/>
<gene>
    <name evidence="2" type="ORF">C7476_11531</name>
</gene>
<dbReference type="EMBL" id="QPJM01000015">
    <property type="protein sequence ID" value="RCW80066.1"/>
    <property type="molecule type" value="Genomic_DNA"/>
</dbReference>